<evidence type="ECO:0000313" key="8">
    <source>
        <dbReference type="WBParaSite" id="GPUH_0001586501-mRNA-1"/>
    </source>
</evidence>
<dbReference type="GO" id="GO:0035591">
    <property type="term" value="F:signaling adaptor activity"/>
    <property type="evidence" value="ECO:0007669"/>
    <property type="project" value="TreeGrafter"/>
</dbReference>
<proteinExistence type="predicted"/>
<evidence type="ECO:0000256" key="1">
    <source>
        <dbReference type="ARBA" id="ARBA00022443"/>
    </source>
</evidence>
<dbReference type="PANTHER" id="PTHR19969:SF14">
    <property type="entry name" value="DREADLOCKS, ISOFORM B"/>
    <property type="match status" value="1"/>
</dbReference>
<dbReference type="PROSITE" id="PS50002">
    <property type="entry name" value="SH3"/>
    <property type="match status" value="1"/>
</dbReference>
<dbReference type="PANTHER" id="PTHR19969">
    <property type="entry name" value="SH2-SH3 ADAPTOR PROTEIN-RELATED"/>
    <property type="match status" value="1"/>
</dbReference>
<dbReference type="AlphaFoldDB" id="A0A183E4F2"/>
<evidence type="ECO:0000259" key="7">
    <source>
        <dbReference type="PROSITE" id="PS50002"/>
    </source>
</evidence>
<feature type="compositionally biased region" description="Polar residues" evidence="5">
    <location>
        <begin position="82"/>
        <end position="98"/>
    </location>
</feature>
<name>A0A183E4F2_9BILA</name>
<feature type="domain" description="SH3" evidence="7">
    <location>
        <begin position="1"/>
        <end position="39"/>
    </location>
</feature>
<evidence type="ECO:0000259" key="6">
    <source>
        <dbReference type="PROSITE" id="PS50001"/>
    </source>
</evidence>
<evidence type="ECO:0000256" key="3">
    <source>
        <dbReference type="PROSITE-ProRule" id="PRU00191"/>
    </source>
</evidence>
<keyword evidence="2 3" id="KW-0727">SH2 domain</keyword>
<dbReference type="SMART" id="SM00326">
    <property type="entry name" value="SH3"/>
    <property type="match status" value="1"/>
</dbReference>
<dbReference type="SMART" id="SM00252">
    <property type="entry name" value="SH2"/>
    <property type="match status" value="1"/>
</dbReference>
<dbReference type="PROSITE" id="PS50001">
    <property type="entry name" value="SH2"/>
    <property type="match status" value="1"/>
</dbReference>
<dbReference type="GO" id="GO:0016477">
    <property type="term" value="P:cell migration"/>
    <property type="evidence" value="ECO:0007669"/>
    <property type="project" value="TreeGrafter"/>
</dbReference>
<dbReference type="PRINTS" id="PR00401">
    <property type="entry name" value="SH2DOMAIN"/>
</dbReference>
<dbReference type="Gene3D" id="2.30.30.40">
    <property type="entry name" value="SH3 Domains"/>
    <property type="match status" value="1"/>
</dbReference>
<dbReference type="GO" id="GO:0005737">
    <property type="term" value="C:cytoplasm"/>
    <property type="evidence" value="ECO:0007669"/>
    <property type="project" value="TreeGrafter"/>
</dbReference>
<dbReference type="WBParaSite" id="GPUH_0001586501-mRNA-1">
    <property type="protein sequence ID" value="GPUH_0001586501-mRNA-1"/>
    <property type="gene ID" value="GPUH_0001586501"/>
</dbReference>
<accession>A0A183E4F2</accession>
<dbReference type="InterPro" id="IPR001452">
    <property type="entry name" value="SH3_domain"/>
</dbReference>
<dbReference type="Pfam" id="PF00017">
    <property type="entry name" value="SH2"/>
    <property type="match status" value="1"/>
</dbReference>
<evidence type="ECO:0000256" key="4">
    <source>
        <dbReference type="PROSITE-ProRule" id="PRU00192"/>
    </source>
</evidence>
<reference evidence="8" key="1">
    <citation type="submission" date="2016-06" db="UniProtKB">
        <authorList>
            <consortium name="WormBaseParasite"/>
        </authorList>
    </citation>
    <scope>IDENTIFICATION</scope>
</reference>
<dbReference type="Pfam" id="PF07653">
    <property type="entry name" value="SH3_2"/>
    <property type="match status" value="1"/>
</dbReference>
<dbReference type="SUPFAM" id="SSF55550">
    <property type="entry name" value="SH2 domain"/>
    <property type="match status" value="1"/>
</dbReference>
<evidence type="ECO:0000256" key="2">
    <source>
        <dbReference type="ARBA" id="ARBA00022999"/>
    </source>
</evidence>
<sequence length="208" mass="23412">LCKGDVVTVLEKSSDGWWKGKCREHTGWFPSNYIDESPPNTFGMPKSNIEIRNGFSKVVETNPDPAVNHFALSSMSERRLKNSASNTGISPRNGSSPPRLSGPYATQPWYYGRLSRDETDTLLNARGTDGDFLVRDSESNPGDYSISLKATGRNKHFWVQVDTVNNSFKIGTRTFATMDDLLKHYMASPIYTNDKTNERLFLIRPLPQ</sequence>
<keyword evidence="1 4" id="KW-0728">SH3 domain</keyword>
<protein>
    <submittedName>
        <fullName evidence="8">SH2 domain-containing protein</fullName>
    </submittedName>
</protein>
<dbReference type="InterPro" id="IPR036860">
    <property type="entry name" value="SH2_dom_sf"/>
</dbReference>
<dbReference type="CDD" id="cd09943">
    <property type="entry name" value="SH2_Nck_family"/>
    <property type="match status" value="1"/>
</dbReference>
<organism evidence="8">
    <name type="scientific">Gongylonema pulchrum</name>
    <dbReference type="NCBI Taxonomy" id="637853"/>
    <lineage>
        <taxon>Eukaryota</taxon>
        <taxon>Metazoa</taxon>
        <taxon>Ecdysozoa</taxon>
        <taxon>Nematoda</taxon>
        <taxon>Chromadorea</taxon>
        <taxon>Rhabditida</taxon>
        <taxon>Spirurina</taxon>
        <taxon>Spiruromorpha</taxon>
        <taxon>Spiruroidea</taxon>
        <taxon>Gongylonematidae</taxon>
        <taxon>Gongylonema</taxon>
    </lineage>
</organism>
<dbReference type="InterPro" id="IPR051184">
    <property type="entry name" value="Tyrosine-phos_adapter"/>
</dbReference>
<feature type="domain" description="SH2" evidence="6">
    <location>
        <begin position="109"/>
        <end position="206"/>
    </location>
</feature>
<dbReference type="SUPFAM" id="SSF50044">
    <property type="entry name" value="SH3-domain"/>
    <property type="match status" value="1"/>
</dbReference>
<dbReference type="InterPro" id="IPR036028">
    <property type="entry name" value="SH3-like_dom_sf"/>
</dbReference>
<dbReference type="InterPro" id="IPR000980">
    <property type="entry name" value="SH2"/>
</dbReference>
<evidence type="ECO:0000256" key="5">
    <source>
        <dbReference type="SAM" id="MobiDB-lite"/>
    </source>
</evidence>
<dbReference type="Gene3D" id="3.30.505.10">
    <property type="entry name" value="SH2 domain"/>
    <property type="match status" value="1"/>
</dbReference>
<feature type="region of interest" description="Disordered" evidence="5">
    <location>
        <begin position="81"/>
        <end position="104"/>
    </location>
</feature>
<dbReference type="GO" id="GO:0048013">
    <property type="term" value="P:ephrin receptor signaling pathway"/>
    <property type="evidence" value="ECO:0007669"/>
    <property type="project" value="TreeGrafter"/>
</dbReference>
<dbReference type="GO" id="GO:0030971">
    <property type="term" value="F:receptor tyrosine kinase binding"/>
    <property type="evidence" value="ECO:0007669"/>
    <property type="project" value="TreeGrafter"/>
</dbReference>